<organism evidence="3 4">
    <name type="scientific">Candidatus Nitrobium versatile</name>
    <dbReference type="NCBI Taxonomy" id="2884831"/>
    <lineage>
        <taxon>Bacteria</taxon>
        <taxon>Pseudomonadati</taxon>
        <taxon>Nitrospirota</taxon>
        <taxon>Nitrospiria</taxon>
        <taxon>Nitrospirales</taxon>
        <taxon>Nitrospiraceae</taxon>
        <taxon>Candidatus Nitrobium</taxon>
    </lineage>
</organism>
<dbReference type="AlphaFoldDB" id="A0A953J9I1"/>
<dbReference type="InterPro" id="IPR052155">
    <property type="entry name" value="Biofilm_reg_signaling"/>
</dbReference>
<dbReference type="Gene3D" id="3.30.450.20">
    <property type="entry name" value="PAS domain"/>
    <property type="match status" value="1"/>
</dbReference>
<evidence type="ECO:0000313" key="4">
    <source>
        <dbReference type="Proteomes" id="UP000705867"/>
    </source>
</evidence>
<dbReference type="InterPro" id="IPR000014">
    <property type="entry name" value="PAS"/>
</dbReference>
<evidence type="ECO:0000259" key="1">
    <source>
        <dbReference type="PROSITE" id="PS50112"/>
    </source>
</evidence>
<sequence length="210" mass="23944">MRKQVAELKTREMQHQKTERALRDRLFFFQRLIDTIPTPIFFKDVHGYYRGCNRAFEEYTGFRRERLIGKFADDFPSPGISPQFRHRDELLLYRPGVQGYEVTIQHTDGSFRNILFRKATLTDEGGDPAGLIGIMFDLTERKRAEEALMAALAGEENERAGTESIIAAIGEAVTIQDRGRGICGSRCGNRSRQCPGYCAKDQECGRVPLF</sequence>
<feature type="domain" description="PAS" evidence="1">
    <location>
        <begin position="25"/>
        <end position="70"/>
    </location>
</feature>
<dbReference type="SMART" id="SM00091">
    <property type="entry name" value="PAS"/>
    <property type="match status" value="1"/>
</dbReference>
<proteinExistence type="predicted"/>
<dbReference type="Pfam" id="PF08448">
    <property type="entry name" value="PAS_4"/>
    <property type="match status" value="1"/>
</dbReference>
<reference evidence="3" key="2">
    <citation type="submission" date="2021-08" db="EMBL/GenBank/DDBJ databases">
        <authorList>
            <person name="Dalcin Martins P."/>
        </authorList>
    </citation>
    <scope>NUCLEOTIDE SEQUENCE</scope>
    <source>
        <strain evidence="3">MAG_39</strain>
    </source>
</reference>
<dbReference type="InterPro" id="IPR000700">
    <property type="entry name" value="PAS-assoc_C"/>
</dbReference>
<dbReference type="NCBIfam" id="TIGR00229">
    <property type="entry name" value="sensory_box"/>
    <property type="match status" value="1"/>
</dbReference>
<protein>
    <submittedName>
        <fullName evidence="3">PAS domain S-box protein</fullName>
    </submittedName>
</protein>
<gene>
    <name evidence="3" type="ORF">K8I29_12580</name>
</gene>
<name>A0A953J9I1_9BACT</name>
<feature type="domain" description="PAC" evidence="2">
    <location>
        <begin position="98"/>
        <end position="150"/>
    </location>
</feature>
<dbReference type="PROSITE" id="PS50112">
    <property type="entry name" value="PAS"/>
    <property type="match status" value="1"/>
</dbReference>
<dbReference type="PANTHER" id="PTHR44757">
    <property type="entry name" value="DIGUANYLATE CYCLASE DGCP"/>
    <property type="match status" value="1"/>
</dbReference>
<dbReference type="InterPro" id="IPR035965">
    <property type="entry name" value="PAS-like_dom_sf"/>
</dbReference>
<dbReference type="SUPFAM" id="SSF55785">
    <property type="entry name" value="PYP-like sensor domain (PAS domain)"/>
    <property type="match status" value="1"/>
</dbReference>
<dbReference type="InterPro" id="IPR013656">
    <property type="entry name" value="PAS_4"/>
</dbReference>
<accession>A0A953J9I1</accession>
<evidence type="ECO:0000259" key="2">
    <source>
        <dbReference type="PROSITE" id="PS50113"/>
    </source>
</evidence>
<dbReference type="Proteomes" id="UP000705867">
    <property type="component" value="Unassembled WGS sequence"/>
</dbReference>
<evidence type="ECO:0000313" key="3">
    <source>
        <dbReference type="EMBL" id="MBZ0157032.1"/>
    </source>
</evidence>
<dbReference type="EMBL" id="JAIOIV010000101">
    <property type="protein sequence ID" value="MBZ0157032.1"/>
    <property type="molecule type" value="Genomic_DNA"/>
</dbReference>
<comment type="caution">
    <text evidence="3">The sequence shown here is derived from an EMBL/GenBank/DDBJ whole genome shotgun (WGS) entry which is preliminary data.</text>
</comment>
<dbReference type="PROSITE" id="PS50113">
    <property type="entry name" value="PAC"/>
    <property type="match status" value="1"/>
</dbReference>
<reference evidence="3" key="1">
    <citation type="journal article" date="2021" name="bioRxiv">
        <title>Unraveling nitrogen, sulfur and carbon metabolic pathways and microbial community transcriptional responses to substrate deprivation and toxicity stresses in a bioreactor mimicking anoxic brackish coastal sediment conditions.</title>
        <authorList>
            <person name="Martins P.D."/>
            <person name="Echeveste M.J."/>
            <person name="Arshad A."/>
            <person name="Kurth J."/>
            <person name="Ouboter H."/>
            <person name="Jetten M.S.M."/>
            <person name="Welte C.U."/>
        </authorList>
    </citation>
    <scope>NUCLEOTIDE SEQUENCE</scope>
    <source>
        <strain evidence="3">MAG_39</strain>
    </source>
</reference>
<dbReference type="PANTHER" id="PTHR44757:SF2">
    <property type="entry name" value="BIOFILM ARCHITECTURE MAINTENANCE PROTEIN MBAA"/>
    <property type="match status" value="1"/>
</dbReference>
<dbReference type="CDD" id="cd00130">
    <property type="entry name" value="PAS"/>
    <property type="match status" value="1"/>
</dbReference>